<feature type="domain" description="PII-uridylyltransferase/Glutamine-synthetase adenylyltransferase" evidence="3">
    <location>
        <begin position="294"/>
        <end position="407"/>
    </location>
</feature>
<dbReference type="PANTHER" id="PTHR47320">
    <property type="entry name" value="BIFUNCTIONAL URIDYLYLTRANSFERASE/URIDYLYL-REMOVING ENZYME"/>
    <property type="match status" value="1"/>
</dbReference>
<evidence type="ECO:0000256" key="2">
    <source>
        <dbReference type="ARBA" id="ARBA00022801"/>
    </source>
</evidence>
<feature type="domain" description="PII-uridylyltransferase/Glutamine-synthetase adenylyltransferase" evidence="3">
    <location>
        <begin position="828"/>
        <end position="961"/>
    </location>
</feature>
<name>A0A9C9EKI1_UNCW3</name>
<dbReference type="EMBL" id="DRIG01000011">
    <property type="protein sequence ID" value="HEC77659.1"/>
    <property type="molecule type" value="Genomic_DNA"/>
</dbReference>
<accession>A0A9C9EKI1</accession>
<organism evidence="4 5">
    <name type="scientific">candidate division WOR-3 bacterium</name>
    <dbReference type="NCBI Taxonomy" id="2052148"/>
    <lineage>
        <taxon>Bacteria</taxon>
        <taxon>Bacteria division WOR-3</taxon>
    </lineage>
</organism>
<dbReference type="AlphaFoldDB" id="A0A9C9EKI1"/>
<dbReference type="GO" id="GO:0008773">
    <property type="term" value="F:[protein-PII] uridylyltransferase activity"/>
    <property type="evidence" value="ECO:0007669"/>
    <property type="project" value="InterPro"/>
</dbReference>
<dbReference type="SUPFAM" id="SSF81593">
    <property type="entry name" value="Nucleotidyltransferase substrate binding subunit/domain"/>
    <property type="match status" value="1"/>
</dbReference>
<dbReference type="PANTHER" id="PTHR47320:SF1">
    <property type="entry name" value="BIFUNCTIONAL URIDYLYLTRANSFERASE_URIDYLYL-REMOVING ENZYME"/>
    <property type="match status" value="1"/>
</dbReference>
<sequence>MKDLVTSLKEKASEFGNHYNKYIQAVSKHLNTLIQRLEENKKRDAVHILHPAYDFEADLKIVAGVGRTTREKLDLIGTFFALQFLHFNHQAIDQLRMDMIETDADKLFVYRKFMRNVGDNFRRLITHYIVKLLEIFLDTDRSPEFVILSVGTKSDQDDIDVGIIDDCKKNRARFNRAIARISQEMFRFAVSFHFHLSEHIGDHLYSASIKEYKKVLTEEISDYVIINEMLSAAVITGSKKLFEKYQKEIINRYFFHPSADNRYHEGYLRGILGDVYQLLEKPISSNSINFKEDGLRIIKNIICAQKTIFNIKEVNTWDIIEQLKKANPRRKREYNALERSLTFFEIFRYLYQLFVTQDEEILLDDTAFENIRRVAKIIGYQDFGTCRAEEHLLMHYYEHIQNIRNVIPVLINDITDHLTKHSIFSHIFDIRYRGNLAEDFIQKFRFFRGTSFWNDILDNLRTNELLEKFVRDFDSLPSEKRNFVIKEYIEWFKYNLYSLINLLTILGENKKSFLIFKELNEYLMKNIDEVPDFTRNIAYVFNRFPNLINNYFSLNEEKELKFYLQIFQKKIYEKDVDKIIGDLRNLISMHLSSSVFFKRIFLRILDKYPKLINIIKVPERLREFADGLYSDIDSMRTFKARKEKLGDYYDCEFIRVGIKTLSGGTVEEINSEFTQFSDRYIHTLFDICRMEIDRQYTRRIITDDLLAIFAAGGHAREQAYDDDYDIIVLLNSDNPEMLDYCNKIISKMNNEIIKRSTIPHHRFTDYFGRFVILLDEVKKLLSEKRADIFIEKSQILGARLIVGSHRFEEEFMKKIIKPHIFKMKREYINQMIEEINSRHSVNEEKASDINNDIKEGPGGLRDIEMMMLIMKAEFELKEPVNSKLFKIIIDKQKNLAAELTKLAEAFSFLNHLRNVYRLTSAASDTIIPEALETAAEIMGYKNQDLLYQEFKDTTKRVRNTINLIIKKIKKGRRDAG</sequence>
<proteinExistence type="predicted"/>
<protein>
    <recommendedName>
        <fullName evidence="3">PII-uridylyltransferase/Glutamine-synthetase adenylyltransferase domain-containing protein</fullName>
    </recommendedName>
</protein>
<gene>
    <name evidence="4" type="ORF">ENI34_00775</name>
</gene>
<dbReference type="InterPro" id="IPR010043">
    <property type="entry name" value="UTase/UR"/>
</dbReference>
<evidence type="ECO:0000313" key="5">
    <source>
        <dbReference type="Proteomes" id="UP000885826"/>
    </source>
</evidence>
<dbReference type="GO" id="GO:0016787">
    <property type="term" value="F:hydrolase activity"/>
    <property type="evidence" value="ECO:0007669"/>
    <property type="project" value="UniProtKB-KW"/>
</dbReference>
<reference evidence="4" key="1">
    <citation type="journal article" date="2020" name="mSystems">
        <title>Genome- and Community-Level Interaction Insights into Carbon Utilization and Element Cycling Functions of Hydrothermarchaeota in Hydrothermal Sediment.</title>
        <authorList>
            <person name="Zhou Z."/>
            <person name="Liu Y."/>
            <person name="Xu W."/>
            <person name="Pan J."/>
            <person name="Luo Z.H."/>
            <person name="Li M."/>
        </authorList>
    </citation>
    <scope>NUCLEOTIDE SEQUENCE</scope>
    <source>
        <strain evidence="4">HyVt-388</strain>
    </source>
</reference>
<dbReference type="Pfam" id="PF08335">
    <property type="entry name" value="GlnD_UR_UTase"/>
    <property type="match status" value="2"/>
</dbReference>
<dbReference type="InterPro" id="IPR013546">
    <property type="entry name" value="PII_UdlTrfase/GS_AdlTrfase"/>
</dbReference>
<comment type="caution">
    <text evidence="4">The sequence shown here is derived from an EMBL/GenBank/DDBJ whole genome shotgun (WGS) entry which is preliminary data.</text>
</comment>
<evidence type="ECO:0000313" key="4">
    <source>
        <dbReference type="EMBL" id="HEC77659.1"/>
    </source>
</evidence>
<dbReference type="Gene3D" id="1.20.120.330">
    <property type="entry name" value="Nucleotidyltransferases domain 2"/>
    <property type="match status" value="1"/>
</dbReference>
<dbReference type="Proteomes" id="UP000885826">
    <property type="component" value="Unassembled WGS sequence"/>
</dbReference>
<keyword evidence="2" id="KW-0378">Hydrolase</keyword>
<evidence type="ECO:0000256" key="1">
    <source>
        <dbReference type="ARBA" id="ARBA00022679"/>
    </source>
</evidence>
<evidence type="ECO:0000259" key="3">
    <source>
        <dbReference type="Pfam" id="PF08335"/>
    </source>
</evidence>
<keyword evidence="1" id="KW-0808">Transferase</keyword>